<proteinExistence type="predicted"/>
<accession>A0AAD0UFB1</accession>
<dbReference type="AlphaFoldDB" id="A0AAD0UFB1"/>
<gene>
    <name evidence="2" type="ORF">RC54_23025</name>
</gene>
<organism evidence="2 3">
    <name type="scientific">Herbaspirillum rubrisubalbicans</name>
    <dbReference type="NCBI Taxonomy" id="80842"/>
    <lineage>
        <taxon>Bacteria</taxon>
        <taxon>Pseudomonadati</taxon>
        <taxon>Pseudomonadota</taxon>
        <taxon>Betaproteobacteria</taxon>
        <taxon>Burkholderiales</taxon>
        <taxon>Oxalobacteraceae</taxon>
        <taxon>Herbaspirillum</taxon>
    </lineage>
</organism>
<name>A0AAD0UFB1_9BURK</name>
<dbReference type="Proteomes" id="UP000269199">
    <property type="component" value="Chromosome"/>
</dbReference>
<reference evidence="2 3" key="1">
    <citation type="submission" date="2017-11" db="EMBL/GenBank/DDBJ databases">
        <title>Complete genome sequence of Herbaspirillum rubrisubalbicans DSM 11543.</title>
        <authorList>
            <person name="Chen M."/>
            <person name="An Q."/>
        </authorList>
    </citation>
    <scope>NUCLEOTIDE SEQUENCE [LARGE SCALE GENOMIC DNA]</scope>
    <source>
        <strain evidence="2 3">DSM 11543</strain>
    </source>
</reference>
<protein>
    <recommendedName>
        <fullName evidence="1">TniQ domain-containing protein</fullName>
    </recommendedName>
</protein>
<sequence length="464" mass="53159">MHAQLKPQLSIYHVDTQLKRPVYLPYYPAVYPGEICGSWLSRIKFHNTLGIWNSVLASLGIFQELRFRVFDLHQPPVALSLVLHYLGTTLHDAMASMSTVPYSRTFDAATPSRRHHLPRFCSLCIADDIESHGEPYWHTEHQLPNVLVCRLHAVLLRDRCPACDKILATKNKFLVEPLTHNCICGADLRALPRRKISTTHKLYALSEISYHALSEKGGSLDLRQIIAFLLKKTKSAQGLHQLLQHVWGRHPEVEIFWSTDHALTNMRASDIAAALVALGLKYDEAIGKITSPATHGYLTQGEKRRNKMPATLDDAKRSMCDFSERFPGKRLAMNKVAYEYLLIHDLDWLNRVFPSERPRRLPSIHSDRQSIHSTIQRCAESGKPHFITTYPEHIRAQIRDSAWLDAYRAKAKKKSGPKDETYEEKSQSRVSELIEAIRLSETLSTRPRKITTRTLSWRLWNAEP</sequence>
<dbReference type="EMBL" id="CP024996">
    <property type="protein sequence ID" value="AYR26515.1"/>
    <property type="molecule type" value="Genomic_DNA"/>
</dbReference>
<feature type="domain" description="TniQ" evidence="1">
    <location>
        <begin position="25"/>
        <end position="156"/>
    </location>
</feature>
<dbReference type="Pfam" id="PF06527">
    <property type="entry name" value="TniQ"/>
    <property type="match status" value="1"/>
</dbReference>
<evidence type="ECO:0000313" key="3">
    <source>
        <dbReference type="Proteomes" id="UP000269199"/>
    </source>
</evidence>
<dbReference type="InterPro" id="IPR009492">
    <property type="entry name" value="TniQ"/>
</dbReference>
<evidence type="ECO:0000313" key="2">
    <source>
        <dbReference type="EMBL" id="AYR26515.1"/>
    </source>
</evidence>
<evidence type="ECO:0000259" key="1">
    <source>
        <dbReference type="Pfam" id="PF06527"/>
    </source>
</evidence>